<dbReference type="RefSeq" id="XP_010928557.1">
    <property type="nucleotide sequence ID" value="XM_010930255.3"/>
</dbReference>
<evidence type="ECO:0000256" key="2">
    <source>
        <dbReference type="ARBA" id="ARBA00022833"/>
    </source>
</evidence>
<dbReference type="OrthoDB" id="6129702at2759"/>
<feature type="compositionally biased region" description="Basic and acidic residues" evidence="5">
    <location>
        <begin position="220"/>
        <end position="231"/>
    </location>
</feature>
<name>A0A6I9RLW7_ELAGV</name>
<evidence type="ECO:0000256" key="5">
    <source>
        <dbReference type="SAM" id="MobiDB-lite"/>
    </source>
</evidence>
<feature type="region of interest" description="Disordered" evidence="5">
    <location>
        <begin position="180"/>
        <end position="248"/>
    </location>
</feature>
<organism evidence="7 8">
    <name type="scientific">Elaeis guineensis var. tenera</name>
    <name type="common">Oil palm</name>
    <dbReference type="NCBI Taxonomy" id="51953"/>
    <lineage>
        <taxon>Eukaryota</taxon>
        <taxon>Viridiplantae</taxon>
        <taxon>Streptophyta</taxon>
        <taxon>Embryophyta</taxon>
        <taxon>Tracheophyta</taxon>
        <taxon>Spermatophyta</taxon>
        <taxon>Magnoliopsida</taxon>
        <taxon>Liliopsida</taxon>
        <taxon>Arecaceae</taxon>
        <taxon>Arecoideae</taxon>
        <taxon>Cocoseae</taxon>
        <taxon>Elaeidinae</taxon>
        <taxon>Elaeis</taxon>
    </lineage>
</organism>
<dbReference type="InterPro" id="IPR001781">
    <property type="entry name" value="Znf_LIM"/>
</dbReference>
<evidence type="ECO:0000313" key="8">
    <source>
        <dbReference type="RefSeq" id="XP_010928557.1"/>
    </source>
</evidence>
<dbReference type="InParanoid" id="A0A6I9RLW7"/>
<dbReference type="GO" id="GO:0051017">
    <property type="term" value="P:actin filament bundle assembly"/>
    <property type="evidence" value="ECO:0007669"/>
    <property type="project" value="UniProtKB-ARBA"/>
</dbReference>
<dbReference type="PANTHER" id="PTHR24206">
    <property type="entry name" value="OS06G0237300 PROTEIN"/>
    <property type="match status" value="1"/>
</dbReference>
<keyword evidence="1 4" id="KW-0479">Metal-binding</keyword>
<dbReference type="CDD" id="cd09440">
    <property type="entry name" value="LIM1_SF3"/>
    <property type="match status" value="1"/>
</dbReference>
<dbReference type="Pfam" id="PF00412">
    <property type="entry name" value="LIM"/>
    <property type="match status" value="2"/>
</dbReference>
<keyword evidence="7" id="KW-1185">Reference proteome</keyword>
<feature type="domain" description="LIM zinc-binding" evidence="6">
    <location>
        <begin position="11"/>
        <end position="71"/>
    </location>
</feature>
<dbReference type="GeneID" id="105050295"/>
<dbReference type="CDD" id="cd09441">
    <property type="entry name" value="LIM2_SF3"/>
    <property type="match status" value="1"/>
</dbReference>
<dbReference type="SUPFAM" id="SSF57716">
    <property type="entry name" value="Glucocorticoid receptor-like (DNA-binding domain)"/>
    <property type="match status" value="4"/>
</dbReference>
<evidence type="ECO:0000259" key="6">
    <source>
        <dbReference type="PROSITE" id="PS50023"/>
    </source>
</evidence>
<dbReference type="AlphaFoldDB" id="A0A6I9RLW7"/>
<protein>
    <submittedName>
        <fullName evidence="8">LIM domain-containing protein WLIM1</fullName>
    </submittedName>
</protein>
<dbReference type="PROSITE" id="PS50023">
    <property type="entry name" value="LIM_DOMAIN_2"/>
    <property type="match status" value="2"/>
</dbReference>
<accession>A0A6I9RLW7</accession>
<reference evidence="8" key="1">
    <citation type="submission" date="2025-08" db="UniProtKB">
        <authorList>
            <consortium name="RefSeq"/>
        </authorList>
    </citation>
    <scope>IDENTIFICATION</scope>
</reference>
<dbReference type="KEGG" id="egu:105050295"/>
<sequence length="248" mass="27607">MASGAFGGTTQKCKACEKTVYLVDQLTADGRVYHKACFRCHHCKGTLKLSNYSSIDGVLYCKPHYDQLFKMTGSLDKSFEGSSRSAKADRSNGHENTANRRFSSMFVGTQDKCVVCKKTVYPIEKVAVDGTSYHRPCFKCSRGGCVISPSNYIAHEGRLYCKHHHSQLFMAKGNFSQLEDRHESIKVPTENLSPDDNAEKLEDRHEGIKVPTENPAPDDNAERLEDRHEGIKVPTENPAPEDNAESAS</sequence>
<proteinExistence type="predicted"/>
<evidence type="ECO:0000256" key="3">
    <source>
        <dbReference type="ARBA" id="ARBA00023038"/>
    </source>
</evidence>
<dbReference type="PROSITE" id="PS00478">
    <property type="entry name" value="LIM_DOMAIN_1"/>
    <property type="match status" value="1"/>
</dbReference>
<gene>
    <name evidence="8" type="primary">LOC105050295</name>
</gene>
<dbReference type="Proteomes" id="UP000504607">
    <property type="component" value="Chromosome 8"/>
</dbReference>
<evidence type="ECO:0000313" key="7">
    <source>
        <dbReference type="Proteomes" id="UP000504607"/>
    </source>
</evidence>
<keyword evidence="3 4" id="KW-0440">LIM domain</keyword>
<evidence type="ECO:0000256" key="4">
    <source>
        <dbReference type="PROSITE-ProRule" id="PRU00125"/>
    </source>
</evidence>
<dbReference type="SMART" id="SM00132">
    <property type="entry name" value="LIM"/>
    <property type="match status" value="2"/>
</dbReference>
<feature type="compositionally biased region" description="Basic and acidic residues" evidence="5">
    <location>
        <begin position="197"/>
        <end position="208"/>
    </location>
</feature>
<feature type="domain" description="LIM zinc-binding" evidence="6">
    <location>
        <begin position="111"/>
        <end position="171"/>
    </location>
</feature>
<keyword evidence="2 4" id="KW-0862">Zinc</keyword>
<evidence type="ECO:0000256" key="1">
    <source>
        <dbReference type="ARBA" id="ARBA00022723"/>
    </source>
</evidence>
<dbReference type="GO" id="GO:0046872">
    <property type="term" value="F:metal ion binding"/>
    <property type="evidence" value="ECO:0007669"/>
    <property type="project" value="UniProtKB-KW"/>
</dbReference>
<dbReference type="GO" id="GO:0051015">
    <property type="term" value="F:actin filament binding"/>
    <property type="evidence" value="ECO:0007669"/>
    <property type="project" value="UniProtKB-ARBA"/>
</dbReference>
<dbReference type="FunFam" id="2.10.110.10:FF:000002">
    <property type="entry name" value="LIM domain and actin-binding 1"/>
    <property type="match status" value="2"/>
</dbReference>
<dbReference type="Gene3D" id="2.10.110.10">
    <property type="entry name" value="Cysteine Rich Protein"/>
    <property type="match status" value="2"/>
</dbReference>